<gene>
    <name evidence="1" type="primary">csr1</name>
    <name evidence="1" type="ORF">DAT39_014161</name>
</gene>
<proteinExistence type="predicted"/>
<sequence length="52" mass="6048">MSEPNWFRAYNREEAVLISPPSAPTCSLLLHCCCWLSPPMWNVQWNSLRSPQ</sequence>
<reference evidence="1" key="1">
    <citation type="submission" date="2020-07" db="EMBL/GenBank/DDBJ databases">
        <title>Clarias magur genome sequencing, assembly and annotation.</title>
        <authorList>
            <person name="Kushwaha B."/>
            <person name="Kumar R."/>
            <person name="Das P."/>
            <person name="Joshi C.G."/>
            <person name="Kumar D."/>
            <person name="Nagpure N.S."/>
            <person name="Pandey M."/>
            <person name="Agarwal S."/>
            <person name="Srivastava S."/>
            <person name="Singh M."/>
            <person name="Sahoo L."/>
            <person name="Jayasankar P."/>
            <person name="Meher P.K."/>
            <person name="Koringa P.G."/>
            <person name="Iquebal M.A."/>
            <person name="Das S.P."/>
            <person name="Bit A."/>
            <person name="Patnaik S."/>
            <person name="Patel N."/>
            <person name="Shah T.M."/>
            <person name="Hinsu A."/>
            <person name="Jena J.K."/>
        </authorList>
    </citation>
    <scope>NUCLEOTIDE SEQUENCE</scope>
    <source>
        <strain evidence="1">CIFAMagur01</strain>
        <tissue evidence="1">Testis</tissue>
    </source>
</reference>
<protein>
    <submittedName>
        <fullName evidence="1">Phosphatidylinositol transfer protein CSR1</fullName>
    </submittedName>
</protein>
<dbReference type="AlphaFoldDB" id="A0A8J4X7B3"/>
<dbReference type="Proteomes" id="UP000727407">
    <property type="component" value="Unassembled WGS sequence"/>
</dbReference>
<name>A0A8J4X7B3_CLAMG</name>
<evidence type="ECO:0000313" key="1">
    <source>
        <dbReference type="EMBL" id="KAF5896133.1"/>
    </source>
</evidence>
<accession>A0A8J4X7B3</accession>
<evidence type="ECO:0000313" key="2">
    <source>
        <dbReference type="Proteomes" id="UP000727407"/>
    </source>
</evidence>
<dbReference type="EMBL" id="QNUK01000290">
    <property type="protein sequence ID" value="KAF5896133.1"/>
    <property type="molecule type" value="Genomic_DNA"/>
</dbReference>
<organism evidence="1 2">
    <name type="scientific">Clarias magur</name>
    <name type="common">Asian catfish</name>
    <name type="synonym">Macropteronotus magur</name>
    <dbReference type="NCBI Taxonomy" id="1594786"/>
    <lineage>
        <taxon>Eukaryota</taxon>
        <taxon>Metazoa</taxon>
        <taxon>Chordata</taxon>
        <taxon>Craniata</taxon>
        <taxon>Vertebrata</taxon>
        <taxon>Euteleostomi</taxon>
        <taxon>Actinopterygii</taxon>
        <taxon>Neopterygii</taxon>
        <taxon>Teleostei</taxon>
        <taxon>Ostariophysi</taxon>
        <taxon>Siluriformes</taxon>
        <taxon>Clariidae</taxon>
        <taxon>Clarias</taxon>
    </lineage>
</organism>
<comment type="caution">
    <text evidence="1">The sequence shown here is derived from an EMBL/GenBank/DDBJ whole genome shotgun (WGS) entry which is preliminary data.</text>
</comment>
<keyword evidence="2" id="KW-1185">Reference proteome</keyword>